<protein>
    <submittedName>
        <fullName evidence="2">Uncharacterized protein</fullName>
    </submittedName>
</protein>
<evidence type="ECO:0000313" key="2">
    <source>
        <dbReference type="EMBL" id="PWA58752.1"/>
    </source>
</evidence>
<dbReference type="EMBL" id="PKPP01005802">
    <property type="protein sequence ID" value="PWA58752.1"/>
    <property type="molecule type" value="Genomic_DNA"/>
</dbReference>
<feature type="region of interest" description="Disordered" evidence="1">
    <location>
        <begin position="1"/>
        <end position="23"/>
    </location>
</feature>
<sequence>MSLSEGSINNNQGNQNPESSKRLKRSFMDMMKKEGDDRIKFEYELRTFAESEVWDLIKEPLSPRFCEDEYSICCENTAHMVNALKESRIEFRVMLLSIHEGIMELLTTMSKMNRSWKMIR</sequence>
<comment type="caution">
    <text evidence="2">The sequence shown here is derived from an EMBL/GenBank/DDBJ whole genome shotgun (WGS) entry which is preliminary data.</text>
</comment>
<keyword evidence="3" id="KW-1185">Reference proteome</keyword>
<evidence type="ECO:0000313" key="3">
    <source>
        <dbReference type="Proteomes" id="UP000245207"/>
    </source>
</evidence>
<reference evidence="2 3" key="1">
    <citation type="journal article" date="2018" name="Mol. Plant">
        <title>The genome of Artemisia annua provides insight into the evolution of Asteraceae family and artemisinin biosynthesis.</title>
        <authorList>
            <person name="Shen Q."/>
            <person name="Zhang L."/>
            <person name="Liao Z."/>
            <person name="Wang S."/>
            <person name="Yan T."/>
            <person name="Shi P."/>
            <person name="Liu M."/>
            <person name="Fu X."/>
            <person name="Pan Q."/>
            <person name="Wang Y."/>
            <person name="Lv Z."/>
            <person name="Lu X."/>
            <person name="Zhang F."/>
            <person name="Jiang W."/>
            <person name="Ma Y."/>
            <person name="Chen M."/>
            <person name="Hao X."/>
            <person name="Li L."/>
            <person name="Tang Y."/>
            <person name="Lv G."/>
            <person name="Zhou Y."/>
            <person name="Sun X."/>
            <person name="Brodelius P.E."/>
            <person name="Rose J.K.C."/>
            <person name="Tang K."/>
        </authorList>
    </citation>
    <scope>NUCLEOTIDE SEQUENCE [LARGE SCALE GENOMIC DNA]</scope>
    <source>
        <strain evidence="3">cv. Huhao1</strain>
        <tissue evidence="2">Leaf</tissue>
    </source>
</reference>
<name>A0A2U1MC40_ARTAN</name>
<organism evidence="2 3">
    <name type="scientific">Artemisia annua</name>
    <name type="common">Sweet wormwood</name>
    <dbReference type="NCBI Taxonomy" id="35608"/>
    <lineage>
        <taxon>Eukaryota</taxon>
        <taxon>Viridiplantae</taxon>
        <taxon>Streptophyta</taxon>
        <taxon>Embryophyta</taxon>
        <taxon>Tracheophyta</taxon>
        <taxon>Spermatophyta</taxon>
        <taxon>Magnoliopsida</taxon>
        <taxon>eudicotyledons</taxon>
        <taxon>Gunneridae</taxon>
        <taxon>Pentapetalae</taxon>
        <taxon>asterids</taxon>
        <taxon>campanulids</taxon>
        <taxon>Asterales</taxon>
        <taxon>Asteraceae</taxon>
        <taxon>Asteroideae</taxon>
        <taxon>Anthemideae</taxon>
        <taxon>Artemisiinae</taxon>
        <taxon>Artemisia</taxon>
    </lineage>
</organism>
<gene>
    <name evidence="2" type="ORF">CTI12_AA388040</name>
</gene>
<dbReference type="Proteomes" id="UP000245207">
    <property type="component" value="Unassembled WGS sequence"/>
</dbReference>
<feature type="compositionally biased region" description="Polar residues" evidence="1">
    <location>
        <begin position="1"/>
        <end position="18"/>
    </location>
</feature>
<proteinExistence type="predicted"/>
<evidence type="ECO:0000256" key="1">
    <source>
        <dbReference type="SAM" id="MobiDB-lite"/>
    </source>
</evidence>
<dbReference type="AlphaFoldDB" id="A0A2U1MC40"/>
<accession>A0A2U1MC40</accession>